<dbReference type="PANTHER" id="PTHR15838">
    <property type="entry name" value="NUCLEOLAR PROTEIN OF 40 KDA"/>
    <property type="match status" value="1"/>
</dbReference>
<gene>
    <name evidence="3" type="ORF">AURANDRAFT_18668</name>
</gene>
<dbReference type="OMA" id="VWCKVIS"/>
<protein>
    <recommendedName>
        <fullName evidence="2">S1 motif domain-containing protein</fullName>
    </recommendedName>
</protein>
<dbReference type="EMBL" id="GL833120">
    <property type="protein sequence ID" value="EGB12643.1"/>
    <property type="molecule type" value="Genomic_DNA"/>
</dbReference>
<dbReference type="GeneID" id="20219021"/>
<dbReference type="InterPro" id="IPR012340">
    <property type="entry name" value="NA-bd_OB-fold"/>
</dbReference>
<dbReference type="Proteomes" id="UP000002729">
    <property type="component" value="Unassembled WGS sequence"/>
</dbReference>
<dbReference type="GO" id="GO:0003723">
    <property type="term" value="F:RNA binding"/>
    <property type="evidence" value="ECO:0007669"/>
    <property type="project" value="TreeGrafter"/>
</dbReference>
<dbReference type="OrthoDB" id="47866at2759"/>
<feature type="compositionally biased region" description="Pro residues" evidence="1">
    <location>
        <begin position="175"/>
        <end position="187"/>
    </location>
</feature>
<evidence type="ECO:0000313" key="4">
    <source>
        <dbReference type="Proteomes" id="UP000002729"/>
    </source>
</evidence>
<reference evidence="3 4" key="1">
    <citation type="journal article" date="2011" name="Proc. Natl. Acad. Sci. U.S.A.">
        <title>Niche of harmful alga Aureococcus anophagefferens revealed through ecogenomics.</title>
        <authorList>
            <person name="Gobler C.J."/>
            <person name="Berry D.L."/>
            <person name="Dyhrman S.T."/>
            <person name="Wilhelm S.W."/>
            <person name="Salamov A."/>
            <person name="Lobanov A.V."/>
            <person name="Zhang Y."/>
            <person name="Collier J.L."/>
            <person name="Wurch L.L."/>
            <person name="Kustka A.B."/>
            <person name="Dill B.D."/>
            <person name="Shah M."/>
            <person name="VerBerkmoes N.C."/>
            <person name="Kuo A."/>
            <person name="Terry A."/>
            <person name="Pangilinan J."/>
            <person name="Lindquist E.A."/>
            <person name="Lucas S."/>
            <person name="Paulsen I.T."/>
            <person name="Hattenrath-Lehmann T.K."/>
            <person name="Talmage S.C."/>
            <person name="Walker E.A."/>
            <person name="Koch F."/>
            <person name="Burson A.M."/>
            <person name="Marcoval M.A."/>
            <person name="Tang Y.Z."/>
            <person name="Lecleir G.R."/>
            <person name="Coyne K.J."/>
            <person name="Berg G.M."/>
            <person name="Bertrand E.M."/>
            <person name="Saito M.A."/>
            <person name="Gladyshev V.N."/>
            <person name="Grigoriev I.V."/>
        </authorList>
    </citation>
    <scope>NUCLEOTIDE SEQUENCE [LARGE SCALE GENOMIC DNA]</scope>
    <source>
        <strain evidence="4">CCMP 1984</strain>
    </source>
</reference>
<dbReference type="InterPro" id="IPR049621">
    <property type="entry name" value="S1_DHX8_helicase"/>
</dbReference>
<dbReference type="Pfam" id="PF00575">
    <property type="entry name" value="S1"/>
    <property type="match status" value="1"/>
</dbReference>
<dbReference type="PROSITE" id="PS50126">
    <property type="entry name" value="S1"/>
    <property type="match status" value="1"/>
</dbReference>
<dbReference type="GO" id="GO:0043489">
    <property type="term" value="P:RNA stabilization"/>
    <property type="evidence" value="ECO:0007669"/>
    <property type="project" value="TreeGrafter"/>
</dbReference>
<dbReference type="eggNOG" id="KOG0922">
    <property type="taxonomic scope" value="Eukaryota"/>
</dbReference>
<dbReference type="SUPFAM" id="SSF50249">
    <property type="entry name" value="Nucleic acid-binding proteins"/>
    <property type="match status" value="1"/>
</dbReference>
<sequence>MPLYGRRYERSPSPRGPPRDDRRPPPPRRPPPRVPDVRSVHRGTVARIQPFGCFVRIEGFGDGLCHVSQMCAYRVEDPKDVVDVGEAVRVKVVEHKDAGKYSLSMKAVDQATGEDLDPTNAGYQPSGGPGGRGRDKIVAGDELDPMEAQRRGLAPQSQRFASGGDYALVEEDRAPPPPPPPDAPLPPMGRGRGATMPAWMSQLQADVGGASKKKKKKKKDKDKKKSKKKDKKAAKKAKKAAKKEAKKDKKRKRESDGSEKKSKKKKKGS</sequence>
<feature type="region of interest" description="Disordered" evidence="1">
    <location>
        <begin position="1"/>
        <end position="40"/>
    </location>
</feature>
<evidence type="ECO:0000256" key="1">
    <source>
        <dbReference type="SAM" id="MobiDB-lite"/>
    </source>
</evidence>
<feature type="compositionally biased region" description="Basic and acidic residues" evidence="1">
    <location>
        <begin position="242"/>
        <end position="260"/>
    </location>
</feature>
<evidence type="ECO:0000313" key="3">
    <source>
        <dbReference type="EMBL" id="EGB12643.1"/>
    </source>
</evidence>
<dbReference type="InParanoid" id="F0XVQ4"/>
<name>F0XVQ4_AURAN</name>
<dbReference type="SMART" id="SM00316">
    <property type="entry name" value="S1"/>
    <property type="match status" value="1"/>
</dbReference>
<feature type="compositionally biased region" description="Basic residues" evidence="1">
    <location>
        <begin position="211"/>
        <end position="241"/>
    </location>
</feature>
<feature type="region of interest" description="Disordered" evidence="1">
    <location>
        <begin position="111"/>
        <end position="269"/>
    </location>
</feature>
<dbReference type="InterPro" id="IPR003029">
    <property type="entry name" value="S1_domain"/>
</dbReference>
<dbReference type="KEGG" id="aaf:AURANDRAFT_18668"/>
<evidence type="ECO:0000259" key="2">
    <source>
        <dbReference type="PROSITE" id="PS50126"/>
    </source>
</evidence>
<dbReference type="Gene3D" id="2.40.50.140">
    <property type="entry name" value="Nucleic acid-binding proteins"/>
    <property type="match status" value="1"/>
</dbReference>
<accession>F0XVQ4</accession>
<organism evidence="4">
    <name type="scientific">Aureococcus anophagefferens</name>
    <name type="common">Harmful bloom alga</name>
    <dbReference type="NCBI Taxonomy" id="44056"/>
    <lineage>
        <taxon>Eukaryota</taxon>
        <taxon>Sar</taxon>
        <taxon>Stramenopiles</taxon>
        <taxon>Ochrophyta</taxon>
        <taxon>Pelagophyceae</taxon>
        <taxon>Pelagomonadales</taxon>
        <taxon>Pelagomonadaceae</taxon>
        <taxon>Aureococcus</taxon>
    </lineage>
</organism>
<keyword evidence="4" id="KW-1185">Reference proteome</keyword>
<proteinExistence type="predicted"/>
<dbReference type="PANTHER" id="PTHR15838:SF1">
    <property type="entry name" value="ZINC FINGER CCHC DOMAIN-CONTAINING PROTEIN 17"/>
    <property type="match status" value="1"/>
</dbReference>
<feature type="compositionally biased region" description="Basic and acidic residues" evidence="1">
    <location>
        <begin position="1"/>
        <end position="24"/>
    </location>
</feature>
<dbReference type="AlphaFoldDB" id="F0XVQ4"/>
<dbReference type="RefSeq" id="XP_009032303.1">
    <property type="nucleotide sequence ID" value="XM_009034055.1"/>
</dbReference>
<dbReference type="CDD" id="cd05684">
    <property type="entry name" value="S1_DHX8_helicase"/>
    <property type="match status" value="1"/>
</dbReference>
<feature type="domain" description="S1 motif" evidence="2">
    <location>
        <begin position="38"/>
        <end position="106"/>
    </location>
</feature>